<sequence>MNSLRFRGSVSDSDAFRGRHGARNSPRAGNPVGIEKCVIGVA</sequence>
<dbReference type="EMBL" id="AMCW01000040">
    <property type="protein sequence ID" value="EKK02938.1"/>
    <property type="molecule type" value="Genomic_DNA"/>
</dbReference>
<proteinExistence type="predicted"/>
<dbReference type="Proteomes" id="UP000007993">
    <property type="component" value="Unassembled WGS sequence"/>
</dbReference>
<organism evidence="2 3">
    <name type="scientific">Rhodopirellula baltica SH28</name>
    <dbReference type="NCBI Taxonomy" id="993517"/>
    <lineage>
        <taxon>Bacteria</taxon>
        <taxon>Pseudomonadati</taxon>
        <taxon>Planctomycetota</taxon>
        <taxon>Planctomycetia</taxon>
        <taxon>Pirellulales</taxon>
        <taxon>Pirellulaceae</taxon>
        <taxon>Rhodopirellula</taxon>
    </lineage>
</organism>
<feature type="region of interest" description="Disordered" evidence="1">
    <location>
        <begin position="1"/>
        <end position="32"/>
    </location>
</feature>
<dbReference type="AlphaFoldDB" id="K5DKE5"/>
<protein>
    <submittedName>
        <fullName evidence="2">Uncharacterized protein</fullName>
    </submittedName>
</protein>
<evidence type="ECO:0000313" key="3">
    <source>
        <dbReference type="Proteomes" id="UP000007993"/>
    </source>
</evidence>
<comment type="caution">
    <text evidence="2">The sequence shown here is derived from an EMBL/GenBank/DDBJ whole genome shotgun (WGS) entry which is preliminary data.</text>
</comment>
<gene>
    <name evidence="2" type="ORF">RBSH_01631</name>
</gene>
<evidence type="ECO:0000313" key="2">
    <source>
        <dbReference type="EMBL" id="EKK02938.1"/>
    </source>
</evidence>
<evidence type="ECO:0000256" key="1">
    <source>
        <dbReference type="SAM" id="MobiDB-lite"/>
    </source>
</evidence>
<accession>K5DKE5</accession>
<reference evidence="2 3" key="1">
    <citation type="journal article" date="2013" name="Mar. Genomics">
        <title>Expression of sulfatases in Rhodopirellula baltica and the diversity of sulfatases in the genus Rhodopirellula.</title>
        <authorList>
            <person name="Wegner C.E."/>
            <person name="Richter-Heitmann T."/>
            <person name="Klindworth A."/>
            <person name="Klockow C."/>
            <person name="Richter M."/>
            <person name="Achstetter T."/>
            <person name="Glockner F.O."/>
            <person name="Harder J."/>
        </authorList>
    </citation>
    <scope>NUCLEOTIDE SEQUENCE [LARGE SCALE GENOMIC DNA]</scope>
    <source>
        <strain evidence="2 3">SH28</strain>
    </source>
</reference>
<name>K5DKE5_RHOBT</name>